<gene>
    <name evidence="1" type="ORF">FPZ49_10605</name>
</gene>
<dbReference type="EMBL" id="VNJI01000011">
    <property type="protein sequence ID" value="TVY09817.1"/>
    <property type="molecule type" value="Genomic_DNA"/>
</dbReference>
<evidence type="ECO:0000313" key="1">
    <source>
        <dbReference type="EMBL" id="TVY09817.1"/>
    </source>
</evidence>
<dbReference type="AlphaFoldDB" id="A0A559KCF6"/>
<sequence length="61" mass="7151">MNDEVFKNYIRLKKWTQHLEEENKKLKDENAILKGWVVGLKNGMRELQSQIEADKSMGKGC</sequence>
<evidence type="ECO:0000313" key="2">
    <source>
        <dbReference type="Proteomes" id="UP000317036"/>
    </source>
</evidence>
<accession>A0A559KCF6</accession>
<dbReference type="RefSeq" id="WP_144846304.1">
    <property type="nucleotide sequence ID" value="NZ_VNJI01000011.1"/>
</dbReference>
<keyword evidence="2" id="KW-1185">Reference proteome</keyword>
<dbReference type="Proteomes" id="UP000317036">
    <property type="component" value="Unassembled WGS sequence"/>
</dbReference>
<name>A0A559KCF6_9BACL</name>
<protein>
    <submittedName>
        <fullName evidence="1">Uncharacterized protein</fullName>
    </submittedName>
</protein>
<proteinExistence type="predicted"/>
<organism evidence="1 2">
    <name type="scientific">Paenibacillus cremeus</name>
    <dbReference type="NCBI Taxonomy" id="2163881"/>
    <lineage>
        <taxon>Bacteria</taxon>
        <taxon>Bacillati</taxon>
        <taxon>Bacillota</taxon>
        <taxon>Bacilli</taxon>
        <taxon>Bacillales</taxon>
        <taxon>Paenibacillaceae</taxon>
        <taxon>Paenibacillus</taxon>
    </lineage>
</organism>
<reference evidence="1 2" key="1">
    <citation type="submission" date="2019-07" db="EMBL/GenBank/DDBJ databases">
        <authorList>
            <person name="Kim J."/>
        </authorList>
    </citation>
    <scope>NUCLEOTIDE SEQUENCE [LARGE SCALE GENOMIC DNA]</scope>
    <source>
        <strain evidence="1 2">JC52</strain>
    </source>
</reference>
<comment type="caution">
    <text evidence="1">The sequence shown here is derived from an EMBL/GenBank/DDBJ whole genome shotgun (WGS) entry which is preliminary data.</text>
</comment>